<evidence type="ECO:0000259" key="1">
    <source>
        <dbReference type="Pfam" id="PF00535"/>
    </source>
</evidence>
<evidence type="ECO:0000313" key="2">
    <source>
        <dbReference type="EMBL" id="GLS24481.1"/>
    </source>
</evidence>
<feature type="domain" description="Glycosyltransferase 2-like" evidence="1">
    <location>
        <begin position="8"/>
        <end position="145"/>
    </location>
</feature>
<dbReference type="RefSeq" id="WP_232594347.1">
    <property type="nucleotide sequence ID" value="NZ_BSPD01000007.1"/>
</dbReference>
<comment type="caution">
    <text evidence="2">The sequence shown here is derived from an EMBL/GenBank/DDBJ whole genome shotgun (WGS) entry which is preliminary data.</text>
</comment>
<dbReference type="PANTHER" id="PTHR22916">
    <property type="entry name" value="GLYCOSYLTRANSFERASE"/>
    <property type="match status" value="1"/>
</dbReference>
<evidence type="ECO:0000313" key="3">
    <source>
        <dbReference type="Proteomes" id="UP001156870"/>
    </source>
</evidence>
<dbReference type="CDD" id="cd00761">
    <property type="entry name" value="Glyco_tranf_GTA_type"/>
    <property type="match status" value="1"/>
</dbReference>
<dbReference type="Pfam" id="PF00535">
    <property type="entry name" value="Glycos_transf_2"/>
    <property type="match status" value="1"/>
</dbReference>
<accession>A0AA37T349</accession>
<keyword evidence="2" id="KW-0808">Transferase</keyword>
<name>A0AA37T349_9GAMM</name>
<dbReference type="AlphaFoldDB" id="A0AA37T349"/>
<protein>
    <submittedName>
        <fullName evidence="2">Glycosyl transferase family 2</fullName>
    </submittedName>
</protein>
<sequence length="316" mass="36930">MSERSYVIISPCRDEEEFMKQTLDTVVGQSELPALWVIVDDGSTDASPQIMDEYAAKYDFIQIVRRENRGFRSVGPGVVDTFYAGFKAIEPDKYQYICKLDLDLELPERYFETLMNKMEENPRIGTCSGKPYNRINGKYISERRGDEMSVGMTKFYRMSCFKQIGGLVREVMWDAIDSHRCRQLGWIACSWDEPELRFTHLRIMGSSQHGVITGRMRHGFGQFYMGTGPLYMLASSIFRMLETPYVIGGAAMYWGYIKSFFNGSQRMEDKELRKFIRRYQWQCLLQGKKSTTKKWDAKLRTHWDLKRLPLPMPVDQ</sequence>
<dbReference type="Proteomes" id="UP001156870">
    <property type="component" value="Unassembled WGS sequence"/>
</dbReference>
<gene>
    <name evidence="2" type="ORF">GCM10007877_01930</name>
</gene>
<dbReference type="InterPro" id="IPR001173">
    <property type="entry name" value="Glyco_trans_2-like"/>
</dbReference>
<organism evidence="2 3">
    <name type="scientific">Marinibactrum halimedae</name>
    <dbReference type="NCBI Taxonomy" id="1444977"/>
    <lineage>
        <taxon>Bacteria</taxon>
        <taxon>Pseudomonadati</taxon>
        <taxon>Pseudomonadota</taxon>
        <taxon>Gammaproteobacteria</taxon>
        <taxon>Cellvibrionales</taxon>
        <taxon>Cellvibrionaceae</taxon>
        <taxon>Marinibactrum</taxon>
    </lineage>
</organism>
<dbReference type="Gene3D" id="3.90.550.10">
    <property type="entry name" value="Spore Coat Polysaccharide Biosynthesis Protein SpsA, Chain A"/>
    <property type="match status" value="1"/>
</dbReference>
<dbReference type="EMBL" id="BSPD01000007">
    <property type="protein sequence ID" value="GLS24481.1"/>
    <property type="molecule type" value="Genomic_DNA"/>
</dbReference>
<dbReference type="GO" id="GO:0016758">
    <property type="term" value="F:hexosyltransferase activity"/>
    <property type="evidence" value="ECO:0007669"/>
    <property type="project" value="UniProtKB-ARBA"/>
</dbReference>
<dbReference type="PANTHER" id="PTHR22916:SF3">
    <property type="entry name" value="UDP-GLCNAC:BETAGAL BETA-1,3-N-ACETYLGLUCOSAMINYLTRANSFERASE-LIKE PROTEIN 1"/>
    <property type="match status" value="1"/>
</dbReference>
<dbReference type="SUPFAM" id="SSF53448">
    <property type="entry name" value="Nucleotide-diphospho-sugar transferases"/>
    <property type="match status" value="1"/>
</dbReference>
<reference evidence="2 3" key="1">
    <citation type="journal article" date="2014" name="Int. J. Syst. Evol. Microbiol.">
        <title>Complete genome sequence of Corynebacterium casei LMG S-19264T (=DSM 44701T), isolated from a smear-ripened cheese.</title>
        <authorList>
            <consortium name="US DOE Joint Genome Institute (JGI-PGF)"/>
            <person name="Walter F."/>
            <person name="Albersmeier A."/>
            <person name="Kalinowski J."/>
            <person name="Ruckert C."/>
        </authorList>
    </citation>
    <scope>NUCLEOTIDE SEQUENCE [LARGE SCALE GENOMIC DNA]</scope>
    <source>
        <strain evidence="2 3">NBRC 110095</strain>
    </source>
</reference>
<keyword evidence="3" id="KW-1185">Reference proteome</keyword>
<dbReference type="InterPro" id="IPR029044">
    <property type="entry name" value="Nucleotide-diphossugar_trans"/>
</dbReference>
<proteinExistence type="predicted"/>